<protein>
    <submittedName>
        <fullName evidence="2">Uncharacterized protein</fullName>
    </submittedName>
</protein>
<gene>
    <name evidence="2" type="ORF">Csa_1G087440</name>
</gene>
<organism evidence="2 3">
    <name type="scientific">Cucumis sativus</name>
    <name type="common">Cucumber</name>
    <dbReference type="NCBI Taxonomy" id="3659"/>
    <lineage>
        <taxon>Eukaryota</taxon>
        <taxon>Viridiplantae</taxon>
        <taxon>Streptophyta</taxon>
        <taxon>Embryophyta</taxon>
        <taxon>Tracheophyta</taxon>
        <taxon>Spermatophyta</taxon>
        <taxon>Magnoliopsida</taxon>
        <taxon>eudicotyledons</taxon>
        <taxon>Gunneridae</taxon>
        <taxon>Pentapetalae</taxon>
        <taxon>rosids</taxon>
        <taxon>fabids</taxon>
        <taxon>Cucurbitales</taxon>
        <taxon>Cucurbitaceae</taxon>
        <taxon>Benincaseae</taxon>
        <taxon>Cucumis</taxon>
    </lineage>
</organism>
<dbReference type="InterPro" id="IPR038837">
    <property type="entry name" value="tRNA_ligase_1"/>
</dbReference>
<dbReference type="Gramene" id="KGN64752">
    <property type="protein sequence ID" value="KGN64752"/>
    <property type="gene ID" value="Csa_1G087440"/>
</dbReference>
<dbReference type="GO" id="GO:0006388">
    <property type="term" value="P:tRNA splicing, via endonucleolytic cleavage and ligation"/>
    <property type="evidence" value="ECO:0007669"/>
    <property type="project" value="InterPro"/>
</dbReference>
<reference evidence="2 3" key="3">
    <citation type="journal article" date="2010" name="BMC Genomics">
        <title>Transcriptome sequencing and comparative analysis of cucumber flowers with different sex types.</title>
        <authorList>
            <person name="Guo S."/>
            <person name="Zheng Y."/>
            <person name="Joung J.G."/>
            <person name="Liu S."/>
            <person name="Zhang Z."/>
            <person name="Crasta O.R."/>
            <person name="Sobral B.W."/>
            <person name="Xu Y."/>
            <person name="Huang S."/>
            <person name="Fei Z."/>
        </authorList>
    </citation>
    <scope>NUCLEOTIDE SEQUENCE [LARGE SCALE GENOMIC DNA]</scope>
    <source>
        <strain evidence="3">cv. 9930</strain>
    </source>
</reference>
<feature type="region of interest" description="Disordered" evidence="1">
    <location>
        <begin position="66"/>
        <end position="89"/>
    </location>
</feature>
<dbReference type="GO" id="GO:0003972">
    <property type="term" value="F:RNA ligase (ATP) activity"/>
    <property type="evidence" value="ECO:0007669"/>
    <property type="project" value="InterPro"/>
</dbReference>
<evidence type="ECO:0000256" key="1">
    <source>
        <dbReference type="SAM" id="MobiDB-lite"/>
    </source>
</evidence>
<keyword evidence="3" id="KW-1185">Reference proteome</keyword>
<dbReference type="EMBL" id="CM002922">
    <property type="protein sequence ID" value="KGN64752.1"/>
    <property type="molecule type" value="Genomic_DNA"/>
</dbReference>
<feature type="compositionally biased region" description="Basic and acidic residues" evidence="1">
    <location>
        <begin position="69"/>
        <end position="86"/>
    </location>
</feature>
<sequence>MSALQRIFCAKTLPHPPFSSSYRVFPFISHPLSHYILPRSLTLAPLTSSPLPISCDSRFVMPYNQRRGSRGEQKWKEKAKADRNSTESEAAAEVVTNALGKLRVTESDQPHVLTSSAQFGNAQLTNQATPGLAHRAIWKPKAYGTTSGAAVIEGEKAPTNETSTENKGSNAGVAAQDGVVSLSQLFKSNQIEKFTVDNSTYTQAQIRATFYPKFENEKSDQEVHACSCVLVFESLNYHLWVIGQILLQLFGSIVFL</sequence>
<evidence type="ECO:0000313" key="2">
    <source>
        <dbReference type="EMBL" id="KGN64752.1"/>
    </source>
</evidence>
<accession>A0A0A0LVA8</accession>
<name>A0A0A0LVA8_CUCSA</name>
<reference evidence="2 3" key="2">
    <citation type="journal article" date="2009" name="PLoS ONE">
        <title>An integrated genetic and cytogenetic map of the cucumber genome.</title>
        <authorList>
            <person name="Ren Y."/>
            <person name="Zhang Z."/>
            <person name="Liu J."/>
            <person name="Staub J.E."/>
            <person name="Han Y."/>
            <person name="Cheng Z."/>
            <person name="Li X."/>
            <person name="Lu J."/>
            <person name="Miao H."/>
            <person name="Kang H."/>
            <person name="Xie B."/>
            <person name="Gu X."/>
            <person name="Wang X."/>
            <person name="Du Y."/>
            <person name="Jin W."/>
            <person name="Huang S."/>
        </authorList>
    </citation>
    <scope>NUCLEOTIDE SEQUENCE [LARGE SCALE GENOMIC DNA]</scope>
    <source>
        <strain evidence="3">cv. 9930</strain>
    </source>
</reference>
<dbReference type="PANTHER" id="PTHR35460:SF1">
    <property type="entry name" value="TRNA LIGASE 1"/>
    <property type="match status" value="1"/>
</dbReference>
<dbReference type="AlphaFoldDB" id="A0A0A0LVA8"/>
<dbReference type="Proteomes" id="UP000029981">
    <property type="component" value="Chromosome 1"/>
</dbReference>
<dbReference type="STRING" id="3659.A0A0A0LVA8"/>
<evidence type="ECO:0000313" key="3">
    <source>
        <dbReference type="Proteomes" id="UP000029981"/>
    </source>
</evidence>
<reference evidence="2 3" key="4">
    <citation type="journal article" date="2011" name="BMC Genomics">
        <title>RNA-Seq improves annotation of protein-coding genes in the cucumber genome.</title>
        <authorList>
            <person name="Li Z."/>
            <person name="Zhang Z."/>
            <person name="Yan P."/>
            <person name="Huang S."/>
            <person name="Fei Z."/>
            <person name="Lin K."/>
        </authorList>
    </citation>
    <scope>NUCLEOTIDE SEQUENCE [LARGE SCALE GENOMIC DNA]</scope>
    <source>
        <strain evidence="3">cv. 9930</strain>
    </source>
</reference>
<proteinExistence type="predicted"/>
<dbReference type="PANTHER" id="PTHR35460">
    <property type="entry name" value="TRNA LIGASE 1"/>
    <property type="match status" value="1"/>
</dbReference>
<reference evidence="2 3" key="1">
    <citation type="journal article" date="2009" name="Nat. Genet.">
        <title>The genome of the cucumber, Cucumis sativus L.</title>
        <authorList>
            <person name="Huang S."/>
            <person name="Li R."/>
            <person name="Zhang Z."/>
            <person name="Li L."/>
            <person name="Gu X."/>
            <person name="Fan W."/>
            <person name="Lucas W.J."/>
            <person name="Wang X."/>
            <person name="Xie B."/>
            <person name="Ni P."/>
            <person name="Ren Y."/>
            <person name="Zhu H."/>
            <person name="Li J."/>
            <person name="Lin K."/>
            <person name="Jin W."/>
            <person name="Fei Z."/>
            <person name="Li G."/>
            <person name="Staub J."/>
            <person name="Kilian A."/>
            <person name="van der Vossen E.A."/>
            <person name="Wu Y."/>
            <person name="Guo J."/>
            <person name="He J."/>
            <person name="Jia Z."/>
            <person name="Ren Y."/>
            <person name="Tian G."/>
            <person name="Lu Y."/>
            <person name="Ruan J."/>
            <person name="Qian W."/>
            <person name="Wang M."/>
            <person name="Huang Q."/>
            <person name="Li B."/>
            <person name="Xuan Z."/>
            <person name="Cao J."/>
            <person name="Asan"/>
            <person name="Wu Z."/>
            <person name="Zhang J."/>
            <person name="Cai Q."/>
            <person name="Bai Y."/>
            <person name="Zhao B."/>
            <person name="Han Y."/>
            <person name="Li Y."/>
            <person name="Li X."/>
            <person name="Wang S."/>
            <person name="Shi Q."/>
            <person name="Liu S."/>
            <person name="Cho W.K."/>
            <person name="Kim J.Y."/>
            <person name="Xu Y."/>
            <person name="Heller-Uszynska K."/>
            <person name="Miao H."/>
            <person name="Cheng Z."/>
            <person name="Zhang S."/>
            <person name="Wu J."/>
            <person name="Yang Y."/>
            <person name="Kang H."/>
            <person name="Li M."/>
            <person name="Liang H."/>
            <person name="Ren X."/>
            <person name="Shi Z."/>
            <person name="Wen M."/>
            <person name="Jian M."/>
            <person name="Yang H."/>
            <person name="Zhang G."/>
            <person name="Yang Z."/>
            <person name="Chen R."/>
            <person name="Liu S."/>
            <person name="Li J."/>
            <person name="Ma L."/>
            <person name="Liu H."/>
            <person name="Zhou Y."/>
            <person name="Zhao J."/>
            <person name="Fang X."/>
            <person name="Li G."/>
            <person name="Fang L."/>
            <person name="Li Y."/>
            <person name="Liu D."/>
            <person name="Zheng H."/>
            <person name="Zhang Y."/>
            <person name="Qin N."/>
            <person name="Li Z."/>
            <person name="Yang G."/>
            <person name="Yang S."/>
            <person name="Bolund L."/>
            <person name="Kristiansen K."/>
            <person name="Zheng H."/>
            <person name="Li S."/>
            <person name="Zhang X."/>
            <person name="Yang H."/>
            <person name="Wang J."/>
            <person name="Sun R."/>
            <person name="Zhang B."/>
            <person name="Jiang S."/>
            <person name="Wang J."/>
            <person name="Du Y."/>
            <person name="Li S."/>
        </authorList>
    </citation>
    <scope>NUCLEOTIDE SEQUENCE [LARGE SCALE GENOMIC DNA]</scope>
    <source>
        <strain evidence="3">cv. 9930</strain>
    </source>
</reference>